<dbReference type="InterPro" id="IPR050266">
    <property type="entry name" value="AB_hydrolase_sf"/>
</dbReference>
<proteinExistence type="predicted"/>
<dbReference type="RefSeq" id="WP_350241931.1">
    <property type="nucleotide sequence ID" value="NZ_CP158298.1"/>
</dbReference>
<dbReference type="GO" id="GO:0016020">
    <property type="term" value="C:membrane"/>
    <property type="evidence" value="ECO:0007669"/>
    <property type="project" value="TreeGrafter"/>
</dbReference>
<protein>
    <submittedName>
        <fullName evidence="2">Alpha/beta hydrolase</fullName>
    </submittedName>
</protein>
<organism evidence="2">
    <name type="scientific">Deinococcus sonorensis KR-87</name>
    <dbReference type="NCBI Taxonomy" id="694439"/>
    <lineage>
        <taxon>Bacteria</taxon>
        <taxon>Thermotogati</taxon>
        <taxon>Deinococcota</taxon>
        <taxon>Deinococci</taxon>
        <taxon>Deinococcales</taxon>
        <taxon>Deinococcaceae</taxon>
        <taxon>Deinococcus</taxon>
    </lineage>
</organism>
<dbReference type="Gene3D" id="3.40.50.1820">
    <property type="entry name" value="alpha/beta hydrolase"/>
    <property type="match status" value="1"/>
</dbReference>
<sequence>MTSTESRTLRLDLPDLGPVPLQFDARGEGRPFLLLHGGAGPASVARFAEQLATARAARVYTPTHPGFQGIERPAELTTPRQLAAVYEALLVALDLTDVTVVGNSIGGWIAAELALRHPARVSSIVLVNAVGVDLPEHPVADFFTLTFDQIAEYSYAEPDRYRLNPAQLSPEAQRVMALNRAALAVYGGEPSMVDPGLPARLPGITLPTLVVWGEADRITDPQNGRAYADAIPGAQFVLMEGTGHLPQIESPERLLELLWAFAADHPAARP</sequence>
<evidence type="ECO:0000259" key="1">
    <source>
        <dbReference type="Pfam" id="PF12697"/>
    </source>
</evidence>
<dbReference type="InterPro" id="IPR000073">
    <property type="entry name" value="AB_hydrolase_1"/>
</dbReference>
<dbReference type="EMBL" id="CP158298">
    <property type="protein sequence ID" value="XBV83999.1"/>
    <property type="molecule type" value="Genomic_DNA"/>
</dbReference>
<keyword evidence="2" id="KW-0614">Plasmid</keyword>
<reference evidence="2" key="1">
    <citation type="submission" date="2024-06" db="EMBL/GenBank/DDBJ databases">
        <title>Draft Genome Sequence of Deinococcus sonorensis Type Strain KR-87, a Biofilm Producing Representative of the Genus Deinococcus.</title>
        <authorList>
            <person name="Boren L.S."/>
            <person name="Grosso R.A."/>
            <person name="Hugenberg-Cox A.N."/>
            <person name="Hill J.T.E."/>
            <person name="Albert C.M."/>
            <person name="Tuohy J.M."/>
        </authorList>
    </citation>
    <scope>NUCLEOTIDE SEQUENCE</scope>
    <source>
        <strain evidence="2">KR-87</strain>
        <plasmid evidence="2">pDson03</plasmid>
    </source>
</reference>
<dbReference type="GO" id="GO:0016787">
    <property type="term" value="F:hydrolase activity"/>
    <property type="evidence" value="ECO:0007669"/>
    <property type="project" value="UniProtKB-KW"/>
</dbReference>
<geneLocation type="plasmid" evidence="2">
    <name>pDson03</name>
</geneLocation>
<dbReference type="InterPro" id="IPR029058">
    <property type="entry name" value="AB_hydrolase_fold"/>
</dbReference>
<dbReference type="PRINTS" id="PR00111">
    <property type="entry name" value="ABHYDROLASE"/>
</dbReference>
<dbReference type="PANTHER" id="PTHR43798">
    <property type="entry name" value="MONOACYLGLYCEROL LIPASE"/>
    <property type="match status" value="1"/>
</dbReference>
<gene>
    <name evidence="2" type="ORF">ABOD76_04720</name>
</gene>
<dbReference type="Pfam" id="PF12697">
    <property type="entry name" value="Abhydrolase_6"/>
    <property type="match status" value="1"/>
</dbReference>
<dbReference type="SUPFAM" id="SSF53474">
    <property type="entry name" value="alpha/beta-Hydrolases"/>
    <property type="match status" value="1"/>
</dbReference>
<feature type="domain" description="AB hydrolase-1" evidence="1">
    <location>
        <begin position="32"/>
        <end position="256"/>
    </location>
</feature>
<dbReference type="AlphaFoldDB" id="A0AAU7U6B6"/>
<evidence type="ECO:0000313" key="2">
    <source>
        <dbReference type="EMBL" id="XBV83999.1"/>
    </source>
</evidence>
<dbReference type="KEGG" id="dsc:ABOD76_04720"/>
<keyword evidence="2" id="KW-0378">Hydrolase</keyword>
<accession>A0AAU7U6B6</accession>
<dbReference type="PANTHER" id="PTHR43798:SF33">
    <property type="entry name" value="HYDROLASE, PUTATIVE (AFU_ORTHOLOGUE AFUA_2G14860)-RELATED"/>
    <property type="match status" value="1"/>
</dbReference>
<name>A0AAU7U6B6_9DEIO</name>